<dbReference type="SUPFAM" id="SSF56801">
    <property type="entry name" value="Acetyl-CoA synthetase-like"/>
    <property type="match status" value="1"/>
</dbReference>
<dbReference type="InterPro" id="IPR029063">
    <property type="entry name" value="SAM-dependent_MTases_sf"/>
</dbReference>
<dbReference type="SMR" id="A0A1B2ARX8"/>
<dbReference type="FunFam" id="3.40.50.12780:FF:000012">
    <property type="entry name" value="Non-ribosomal peptide synthetase"/>
    <property type="match status" value="1"/>
</dbReference>
<organism evidence="11">
    <name type="scientific">Pseudomonas aeruginosa</name>
    <dbReference type="NCBI Taxonomy" id="287"/>
    <lineage>
        <taxon>Bacteria</taxon>
        <taxon>Pseudomonadati</taxon>
        <taxon>Pseudomonadota</taxon>
        <taxon>Gammaproteobacteria</taxon>
        <taxon>Pseudomonadales</taxon>
        <taxon>Pseudomonadaceae</taxon>
        <taxon>Pseudomonas</taxon>
    </lineage>
</organism>
<dbReference type="GO" id="GO:0072330">
    <property type="term" value="P:monocarboxylic acid biosynthetic process"/>
    <property type="evidence" value="ECO:0007669"/>
    <property type="project" value="UniProtKB-ARBA"/>
</dbReference>
<dbReference type="PROSITE" id="PS00012">
    <property type="entry name" value="PHOSPHOPANTETHEINE"/>
    <property type="match status" value="1"/>
</dbReference>
<dbReference type="InterPro" id="IPR006162">
    <property type="entry name" value="Ppantetheine_attach_site"/>
</dbReference>
<dbReference type="FunFam" id="3.30.559.30:FF:000006">
    <property type="entry name" value="Yersiniabactin polyketide/non-ribosomal peptide synthetase"/>
    <property type="match status" value="1"/>
</dbReference>
<reference evidence="11" key="1">
    <citation type="journal article" date="2016" name="Sci. Rep.">
        <title>Quorum sensing systems differentially regulate the production of phenazine-1-carboxylic acid in the rhizobacterium Pseudomonas aeruginosa PA1201.</title>
        <authorList>
            <person name="Sun S.S."/>
            <person name="Zhou L.L."/>
            <person name="Jin K.K."/>
            <person name="Jiang H.H."/>
            <person name="He Y.Y.W."/>
        </authorList>
    </citation>
    <scope>NUCLEOTIDE SEQUENCE</scope>
    <source>
        <strain evidence="11">PA1201</strain>
    </source>
</reference>
<evidence type="ECO:0000256" key="1">
    <source>
        <dbReference type="ARBA" id="ARBA00001957"/>
    </source>
</evidence>
<dbReference type="InterPro" id="IPR013217">
    <property type="entry name" value="Methyltransf_12"/>
</dbReference>
<dbReference type="Gene3D" id="3.30.559.10">
    <property type="entry name" value="Chloramphenicol acetyltransferase-like domain"/>
    <property type="match status" value="1"/>
</dbReference>
<evidence type="ECO:0000256" key="2">
    <source>
        <dbReference type="ARBA" id="ARBA00004924"/>
    </source>
</evidence>
<dbReference type="Gene3D" id="3.40.50.150">
    <property type="entry name" value="Vaccinia Virus protein VP39"/>
    <property type="match status" value="1"/>
</dbReference>
<comment type="catalytic activity">
    <reaction evidence="7">
        <text>holo-[peptidyl-carrier protein] + L-cysteine + ATP = L-cysteinyl-[peptidyl-carrier protein] + AMP + diphosphate</text>
        <dbReference type="Rhea" id="RHEA:61680"/>
        <dbReference type="Rhea" id="RHEA-COMP:11480"/>
        <dbReference type="Rhea" id="RHEA-COMP:15906"/>
        <dbReference type="ChEBI" id="CHEBI:30616"/>
        <dbReference type="ChEBI" id="CHEBI:33019"/>
        <dbReference type="ChEBI" id="CHEBI:35235"/>
        <dbReference type="ChEBI" id="CHEBI:64479"/>
        <dbReference type="ChEBI" id="CHEBI:144926"/>
        <dbReference type="ChEBI" id="CHEBI:456215"/>
        <dbReference type="EC" id="6.2.1.69"/>
    </reaction>
    <physiologicalReaction direction="left-to-right" evidence="7">
        <dbReference type="Rhea" id="RHEA:61681"/>
    </physiologicalReaction>
</comment>
<dbReference type="SUPFAM" id="SSF47336">
    <property type="entry name" value="ACP-like"/>
    <property type="match status" value="1"/>
</dbReference>
<dbReference type="InterPro" id="IPR041464">
    <property type="entry name" value="TubC_N"/>
</dbReference>
<dbReference type="FunFam" id="1.10.1200.10:FF:000016">
    <property type="entry name" value="Non-ribosomal peptide synthase"/>
    <property type="match status" value="1"/>
</dbReference>
<keyword evidence="3" id="KW-0596">Phosphopantetheine</keyword>
<evidence type="ECO:0000256" key="8">
    <source>
        <dbReference type="ARBA" id="ARBA00066651"/>
    </source>
</evidence>
<comment type="similarity">
    <text evidence="6">Belongs to the NRP synthetase family.</text>
</comment>
<dbReference type="EMBL" id="KX173306">
    <property type="protein sequence ID" value="ANY30819.1"/>
    <property type="molecule type" value="Genomic_DNA"/>
</dbReference>
<name>A0A1B2ARX8_PSEAI</name>
<dbReference type="Gene3D" id="3.30.300.30">
    <property type="match status" value="2"/>
</dbReference>
<dbReference type="NCBIfam" id="TIGR01733">
    <property type="entry name" value="AA-adenyl-dom"/>
    <property type="match status" value="1"/>
</dbReference>
<dbReference type="SUPFAM" id="SSF52777">
    <property type="entry name" value="CoA-dependent acyltransferases"/>
    <property type="match status" value="2"/>
</dbReference>
<dbReference type="CDD" id="cd19535">
    <property type="entry name" value="Cyc_NRPS"/>
    <property type="match status" value="1"/>
</dbReference>
<comment type="pathway">
    <text evidence="2">Siderophore biosynthesis.</text>
</comment>
<dbReference type="PANTHER" id="PTHR45527:SF10">
    <property type="entry name" value="PYOCHELIN SYNTHASE PCHF"/>
    <property type="match status" value="1"/>
</dbReference>
<evidence type="ECO:0000313" key="11">
    <source>
        <dbReference type="EMBL" id="ANY30819.1"/>
    </source>
</evidence>
<protein>
    <recommendedName>
        <fullName evidence="9">L-cysteine--[L-cysteinyl-carrier protein] ligase</fullName>
        <ecNumber evidence="8">6.2.1.69</ecNumber>
    </recommendedName>
    <alternativeName>
        <fullName evidence="9">L-cysteine--[L-cysteinyl-carrier protein] ligase</fullName>
    </alternativeName>
</protein>
<dbReference type="Gene3D" id="1.10.1200.10">
    <property type="entry name" value="ACP-like"/>
    <property type="match status" value="1"/>
</dbReference>
<dbReference type="GO" id="GO:0031177">
    <property type="term" value="F:phosphopantetheine binding"/>
    <property type="evidence" value="ECO:0007669"/>
    <property type="project" value="TreeGrafter"/>
</dbReference>
<gene>
    <name evidence="11" type="primary">pchF</name>
</gene>
<dbReference type="InterPro" id="IPR057737">
    <property type="entry name" value="Condensation_MtbB-like"/>
</dbReference>
<evidence type="ECO:0000256" key="9">
    <source>
        <dbReference type="ARBA" id="ARBA00079103"/>
    </source>
</evidence>
<dbReference type="Gene3D" id="1.10.10.1830">
    <property type="entry name" value="Non-ribosomal peptide synthase, adenylation domain"/>
    <property type="match status" value="1"/>
</dbReference>
<dbReference type="InterPro" id="IPR036736">
    <property type="entry name" value="ACP-like_sf"/>
</dbReference>
<evidence type="ECO:0000256" key="7">
    <source>
        <dbReference type="ARBA" id="ARBA00052643"/>
    </source>
</evidence>
<dbReference type="Pfam" id="PF08242">
    <property type="entry name" value="Methyltransf_12"/>
    <property type="match status" value="1"/>
</dbReference>
<dbReference type="InterPro" id="IPR020845">
    <property type="entry name" value="AMP-binding_CS"/>
</dbReference>
<dbReference type="Pfam" id="PF00668">
    <property type="entry name" value="Condensation"/>
    <property type="match status" value="1"/>
</dbReference>
<dbReference type="InterPro" id="IPR009081">
    <property type="entry name" value="PP-bd_ACP"/>
</dbReference>
<dbReference type="SUPFAM" id="SSF53335">
    <property type="entry name" value="S-adenosyl-L-methionine-dependent methyltransferases"/>
    <property type="match status" value="1"/>
</dbReference>
<dbReference type="CDD" id="cd12114">
    <property type="entry name" value="A_NRPS_TlmIV_like"/>
    <property type="match status" value="1"/>
</dbReference>
<dbReference type="Gene3D" id="3.40.50.12780">
    <property type="entry name" value="N-terminal domain of ligase-like"/>
    <property type="match status" value="1"/>
</dbReference>
<dbReference type="InterPro" id="IPR001242">
    <property type="entry name" value="Condensation_dom"/>
</dbReference>
<dbReference type="Gene3D" id="3.30.559.30">
    <property type="entry name" value="Nonribosomal peptide synthetase, condensation domain"/>
    <property type="match status" value="1"/>
</dbReference>
<dbReference type="GO" id="GO:0016874">
    <property type="term" value="F:ligase activity"/>
    <property type="evidence" value="ECO:0007669"/>
    <property type="project" value="UniProtKB-KW"/>
</dbReference>
<dbReference type="GO" id="GO:0009403">
    <property type="term" value="P:toxin biosynthetic process"/>
    <property type="evidence" value="ECO:0007669"/>
    <property type="project" value="UniProtKB-ARBA"/>
</dbReference>
<evidence type="ECO:0000259" key="10">
    <source>
        <dbReference type="PROSITE" id="PS50075"/>
    </source>
</evidence>
<dbReference type="InterPro" id="IPR000873">
    <property type="entry name" value="AMP-dep_synth/lig_dom"/>
</dbReference>
<dbReference type="PRINTS" id="PR00154">
    <property type="entry name" value="AMPBINDING"/>
</dbReference>
<dbReference type="InterPro" id="IPR023213">
    <property type="entry name" value="CAT-like_dom_sf"/>
</dbReference>
<dbReference type="InterPro" id="IPR020459">
    <property type="entry name" value="AMP-binding"/>
</dbReference>
<dbReference type="FunFam" id="3.30.559.10:FF:000023">
    <property type="entry name" value="Non-ribosomal peptide synthetase"/>
    <property type="match status" value="1"/>
</dbReference>
<dbReference type="InterPro" id="IPR042099">
    <property type="entry name" value="ANL_N_sf"/>
</dbReference>
<dbReference type="Pfam" id="PF00501">
    <property type="entry name" value="AMP-binding"/>
    <property type="match status" value="1"/>
</dbReference>
<dbReference type="PROSITE" id="PS50075">
    <property type="entry name" value="CARRIER"/>
    <property type="match status" value="1"/>
</dbReference>
<proteinExistence type="inferred from homology"/>
<feature type="domain" description="Carrier" evidence="10">
    <location>
        <begin position="1407"/>
        <end position="1488"/>
    </location>
</feature>
<dbReference type="Pfam" id="PF00550">
    <property type="entry name" value="PP-binding"/>
    <property type="match status" value="1"/>
</dbReference>
<accession>A0A1B2ARX8</accession>
<dbReference type="Gene3D" id="3.40.50.1820">
    <property type="entry name" value="alpha/beta hydrolase"/>
    <property type="match status" value="1"/>
</dbReference>
<keyword evidence="4" id="KW-0597">Phosphoprotein</keyword>
<evidence type="ECO:0000256" key="4">
    <source>
        <dbReference type="ARBA" id="ARBA00022553"/>
    </source>
</evidence>
<reference evidence="11" key="2">
    <citation type="submission" date="2016-05" db="EMBL/GenBank/DDBJ databases">
        <authorList>
            <person name="Lavstsen T."/>
            <person name="Jespersen J.S."/>
        </authorList>
    </citation>
    <scope>NUCLEOTIDE SEQUENCE</scope>
    <source>
        <strain evidence="11">PA1201</strain>
    </source>
</reference>
<dbReference type="InterPro" id="IPR044894">
    <property type="entry name" value="TubC_N_sf"/>
</dbReference>
<dbReference type="InterPro" id="IPR029058">
    <property type="entry name" value="AB_hydrolase_fold"/>
</dbReference>
<dbReference type="InterPro" id="IPR010071">
    <property type="entry name" value="AA_adenyl_dom"/>
</dbReference>
<comment type="cofactor">
    <cofactor evidence="1">
        <name>pantetheine 4'-phosphate</name>
        <dbReference type="ChEBI" id="CHEBI:47942"/>
    </cofactor>
</comment>
<dbReference type="GO" id="GO:0005737">
    <property type="term" value="C:cytoplasm"/>
    <property type="evidence" value="ECO:0007669"/>
    <property type="project" value="TreeGrafter"/>
</dbReference>
<evidence type="ECO:0000256" key="3">
    <source>
        <dbReference type="ARBA" id="ARBA00022450"/>
    </source>
</evidence>
<sequence length="1809" mass="197109">MSLGELLETCRSRRIELWSEAGRLRYRAPQGALDAGLAERLRAEREALLEHLEGGPGWRAEPDLAHQRFPLTPVQAAYVLGRQAAFDYGGNACQLYAEYDWPADTDPARLEAAWNAMVERHPMLRAVIEDNAWQRVLPEVPWQRLTVHACAGLDEAAFQAHLERVRERLDHACAALDQWPVLRPELSIGRDDCVLHCSVDFTLVDYASLQLLLGEWRRRYLDPQWTAEPLEATFRDYVGVEQRRRQSPAWQRDRDWWLARLDALPGRPDLPLRAQPDTRSTRFRHFHARLDEAAWQALGARAGEHGLSAAGVALAAFAETIGRWSQAPAFCLNLTVLNRPPLHPQLAQVLGDFTALSLLAVDSRHGDSFVERARRIGEQMFDDLDHPTFSGVDLLRELARRRGRGADLMPVVFTSGIGSVQRLLGDGEAPRAPRYMISQTPQVWLDCQVTDQFGGLEIGWDVRLGLFPEGQAEAMFDDFVGLLRRLAQSPRAWTDGDATEPVEAPPQALPGSARSIAAGFAERALLTPDATVIHDAAGSYSYRQVAQHASALRRVLEAHGAGRGRRVAVMLPKSAAQLVAVIGILQAGAAYVPVDIRQPPLRRQAILASPEVVAWVCLESDVPNAGCACVAIDRLAADSAWPPPPAAEVAADDLAYVIYTSGSTGTPKGVMLSHAAVSNTLLDINQRYGVDANDRVLGLAELSFDLSVYDFFGATAAGAQVVLPDPARGSDPSHWAELLERHAITLWNSVPAQGQMLIDYLESEPQRHLPGPRCVLWSGDWIPVSLPTRWWRRWPDSALFSLGGATEAAIWSIEQPIRPQHTELASIPYGRALRGQSVEVLDARGRRCPPGVRGEIHIGGVGLALGYAGDPQRTAERFVRHPDGRRLYRTGDLGRYLADGSIEFLGREDDQVKIRGHRIELAELDAALCAHPQVNLAATVVLGETHERSLASFVTLHAPAEAGEDPRTALDTVRQRAAQALRRDWGSEEGIAAAVAALDRACLASLAAWLAGSGLFASATPLDFATLCQRLGIAEARQRLLRHWLRQLEEGGYLRAEGEGWLGCAERPAQSPEDAWTAFAGCAPAALWPAELVAYLRDSAQSLGEQLAGRISPAALMFPQGSARIAEAMYSQGLHAQALHEAMAEAIAAIVERQPQRRWRLLELGAGTAAASRAVIARLAPLVQRGTEVDYLFTDVSSYFLAAARERFADQPWVRFGRFDMNGDLLDQGVAPHSVDILLSSGALNNALDTPALLAGLRELLSADAWLVIQELTREHNEISVSQSLMMENPRDLRDERRQLFVHTGQWLEWLAAQGGDLACGVVPPGSALDLLGYDVLLARCKTDRARLEPAELLAFVEARVPRYMLPAQLRVLERLPVTGNGKIDRKALTGFARQPQADLRHGVAQAPADELESALLALWREVLDNPSLGVEQDFFGAGGDSLLIAQLIARLRERLESARRHPFDRLLRWALSQPTPRGLAERLRSAPEEGRGPALAAARGVAPAQTGMSRAPLAEGAVALDPLVRLVPGEGVPRVLVHEGLGTLLPYRPLLRALGEGRPLLGLAVHDSDAYLAIPAEYLNACLGRRYAEALHGAGLREVDLLGYCSGGLVALETAKSLLQRGVRVRQLDIVSSYRIPYRVDDERLLLFSFAATLGLDTAALGFPAPERLGQAVQAALAQTPERLGAEALAGLPGLADLVALRGRVLQAASGSADAASVERDTLYRLFCHSVRASQAEALEPYVGALRLFVPDAGNPLVPRYAEALETQWRAAALGACGIHEVPGGHFDCLGEALAQSLSKPMPEEASQ</sequence>
<dbReference type="PANTHER" id="PTHR45527">
    <property type="entry name" value="NONRIBOSOMAL PEPTIDE SYNTHETASE"/>
    <property type="match status" value="1"/>
</dbReference>
<dbReference type="GO" id="GO:0043041">
    <property type="term" value="P:amino acid activation for nonribosomal peptide biosynthetic process"/>
    <property type="evidence" value="ECO:0007669"/>
    <property type="project" value="TreeGrafter"/>
</dbReference>
<evidence type="ECO:0000256" key="5">
    <source>
        <dbReference type="ARBA" id="ARBA00022598"/>
    </source>
</evidence>
<dbReference type="EC" id="6.2.1.69" evidence="8"/>
<dbReference type="SUPFAM" id="SSF53474">
    <property type="entry name" value="alpha/beta-Hydrolases"/>
    <property type="match status" value="1"/>
</dbReference>
<dbReference type="InterPro" id="IPR045851">
    <property type="entry name" value="AMP-bd_C_sf"/>
</dbReference>
<keyword evidence="5" id="KW-0436">Ligase</keyword>
<evidence type="ECO:0000256" key="6">
    <source>
        <dbReference type="ARBA" id="ARBA00029454"/>
    </source>
</evidence>
<dbReference type="Pfam" id="PF18563">
    <property type="entry name" value="TubC_N"/>
    <property type="match status" value="1"/>
</dbReference>
<dbReference type="PROSITE" id="PS00455">
    <property type="entry name" value="AMP_BINDING"/>
    <property type="match status" value="1"/>
</dbReference>